<feature type="transmembrane region" description="Helical" evidence="5">
    <location>
        <begin position="49"/>
        <end position="70"/>
    </location>
</feature>
<comment type="subcellular location">
    <subcellularLocation>
        <location evidence="1">Membrane</location>
        <topology evidence="1">Multi-pass membrane protein</topology>
    </subcellularLocation>
</comment>
<keyword evidence="2 5" id="KW-0812">Transmembrane</keyword>
<evidence type="ECO:0000256" key="3">
    <source>
        <dbReference type="ARBA" id="ARBA00022989"/>
    </source>
</evidence>
<keyword evidence="4 5" id="KW-0472">Membrane</keyword>
<dbReference type="PANTHER" id="PTHR11662:SF399">
    <property type="entry name" value="FI19708P1-RELATED"/>
    <property type="match status" value="1"/>
</dbReference>
<evidence type="ECO:0000256" key="4">
    <source>
        <dbReference type="ARBA" id="ARBA00023136"/>
    </source>
</evidence>
<sequence>MTLNIGYGWVVIASLWCANIFVVLTGFTLGILLPDIQAEFELSPVESGLLGSAFFLGFATFSLPSSLWLSRYSPRRVTLLLIGTSSIILFIQGWAPAFWVLLAGRFLFVTLSVGRATPEVMLIHQWFEPHKVARVLSINFSALGIGQTISLAFGPTLLNALGNWHNIYYLFGCGMLCATLIWYLFGKEHPESHMEQGDRGLMAPLKVLREHRALWLVALCQV</sequence>
<feature type="non-terminal residue" evidence="7">
    <location>
        <position position="222"/>
    </location>
</feature>
<dbReference type="SUPFAM" id="SSF103473">
    <property type="entry name" value="MFS general substrate transporter"/>
    <property type="match status" value="1"/>
</dbReference>
<dbReference type="InterPro" id="IPR020846">
    <property type="entry name" value="MFS_dom"/>
</dbReference>
<dbReference type="GO" id="GO:0016020">
    <property type="term" value="C:membrane"/>
    <property type="evidence" value="ECO:0007669"/>
    <property type="project" value="UniProtKB-SubCell"/>
</dbReference>
<name>A0A382YW15_9ZZZZ</name>
<proteinExistence type="predicted"/>
<reference evidence="7" key="1">
    <citation type="submission" date="2018-05" db="EMBL/GenBank/DDBJ databases">
        <authorList>
            <person name="Lanie J.A."/>
            <person name="Ng W.-L."/>
            <person name="Kazmierczak K.M."/>
            <person name="Andrzejewski T.M."/>
            <person name="Davidsen T.M."/>
            <person name="Wayne K.J."/>
            <person name="Tettelin H."/>
            <person name="Glass J.I."/>
            <person name="Rusch D."/>
            <person name="Podicherti R."/>
            <person name="Tsui H.-C.T."/>
            <person name="Winkler M.E."/>
        </authorList>
    </citation>
    <scope>NUCLEOTIDE SEQUENCE</scope>
</reference>
<feature type="transmembrane region" description="Helical" evidence="5">
    <location>
        <begin position="101"/>
        <end position="123"/>
    </location>
</feature>
<protein>
    <recommendedName>
        <fullName evidence="6">Major facilitator superfamily (MFS) profile domain-containing protein</fullName>
    </recommendedName>
</protein>
<dbReference type="GO" id="GO:0022857">
    <property type="term" value="F:transmembrane transporter activity"/>
    <property type="evidence" value="ECO:0007669"/>
    <property type="project" value="InterPro"/>
</dbReference>
<dbReference type="Gene3D" id="1.20.1250.20">
    <property type="entry name" value="MFS general substrate transporter like domains"/>
    <property type="match status" value="1"/>
</dbReference>
<gene>
    <name evidence="7" type="ORF">METZ01_LOCUS440321</name>
</gene>
<dbReference type="InterPro" id="IPR050382">
    <property type="entry name" value="MFS_Na/Anion_cotransporter"/>
</dbReference>
<evidence type="ECO:0000313" key="7">
    <source>
        <dbReference type="EMBL" id="SVD87467.1"/>
    </source>
</evidence>
<evidence type="ECO:0000259" key="6">
    <source>
        <dbReference type="PROSITE" id="PS50850"/>
    </source>
</evidence>
<dbReference type="InterPro" id="IPR036259">
    <property type="entry name" value="MFS_trans_sf"/>
</dbReference>
<dbReference type="PANTHER" id="PTHR11662">
    <property type="entry name" value="SOLUTE CARRIER FAMILY 17"/>
    <property type="match status" value="1"/>
</dbReference>
<feature type="domain" description="Major facilitator superfamily (MFS) profile" evidence="6">
    <location>
        <begin position="11"/>
        <end position="222"/>
    </location>
</feature>
<feature type="transmembrane region" description="Helical" evidence="5">
    <location>
        <begin position="135"/>
        <end position="155"/>
    </location>
</feature>
<dbReference type="InterPro" id="IPR011701">
    <property type="entry name" value="MFS"/>
</dbReference>
<dbReference type="PROSITE" id="PS50850">
    <property type="entry name" value="MFS"/>
    <property type="match status" value="1"/>
</dbReference>
<dbReference type="Pfam" id="PF07690">
    <property type="entry name" value="MFS_1"/>
    <property type="match status" value="1"/>
</dbReference>
<accession>A0A382YW15</accession>
<evidence type="ECO:0000256" key="1">
    <source>
        <dbReference type="ARBA" id="ARBA00004141"/>
    </source>
</evidence>
<keyword evidence="3 5" id="KW-1133">Transmembrane helix</keyword>
<feature type="transmembrane region" description="Helical" evidence="5">
    <location>
        <begin position="167"/>
        <end position="185"/>
    </location>
</feature>
<dbReference type="EMBL" id="UINC01179002">
    <property type="protein sequence ID" value="SVD87467.1"/>
    <property type="molecule type" value="Genomic_DNA"/>
</dbReference>
<evidence type="ECO:0000256" key="2">
    <source>
        <dbReference type="ARBA" id="ARBA00022692"/>
    </source>
</evidence>
<feature type="transmembrane region" description="Helical" evidence="5">
    <location>
        <begin position="7"/>
        <end position="29"/>
    </location>
</feature>
<feature type="non-terminal residue" evidence="7">
    <location>
        <position position="1"/>
    </location>
</feature>
<organism evidence="7">
    <name type="scientific">marine metagenome</name>
    <dbReference type="NCBI Taxonomy" id="408172"/>
    <lineage>
        <taxon>unclassified sequences</taxon>
        <taxon>metagenomes</taxon>
        <taxon>ecological metagenomes</taxon>
    </lineage>
</organism>
<evidence type="ECO:0000256" key="5">
    <source>
        <dbReference type="SAM" id="Phobius"/>
    </source>
</evidence>
<dbReference type="AlphaFoldDB" id="A0A382YW15"/>
<feature type="transmembrane region" description="Helical" evidence="5">
    <location>
        <begin position="77"/>
        <end position="95"/>
    </location>
</feature>